<dbReference type="AlphaFoldDB" id="A0A149UUH1"/>
<name>A0A149UUH1_9PROT</name>
<comment type="caution">
    <text evidence="1">The sequence shown here is derived from an EMBL/GenBank/DDBJ whole genome shotgun (WGS) entry which is preliminary data.</text>
</comment>
<sequence length="82" mass="9680">MSRAERAFPLVLTNKKFPNGNCFLLFSKYEFLRRALEKADKREKSYQTRESGRNEALKRCKICLSCGPSVYKKRMLMNRNDP</sequence>
<proteinExistence type="predicted"/>
<dbReference type="EMBL" id="LHZY01000023">
    <property type="protein sequence ID" value="KXV71494.1"/>
    <property type="molecule type" value="Genomic_DNA"/>
</dbReference>
<reference evidence="1 2" key="1">
    <citation type="submission" date="2015-06" db="EMBL/GenBank/DDBJ databases">
        <title>Improved classification and identification of acetic acid bacteria using matrix-assisted laser desorption/ionization time-of-flight mass spectrometry; Gluconobacter nephelii and Gluconobacter uchimurae are later heterotypic synonyms of Gluconobacter japonicus and Gluconobacter oxydans, respectively.</title>
        <authorList>
            <person name="Li L."/>
            <person name="Cleenwerck I."/>
            <person name="De Vuyst L."/>
            <person name="Vandamme P."/>
        </authorList>
    </citation>
    <scope>NUCLEOTIDE SEQUENCE [LARGE SCALE GENOMIC DNA]</scope>
    <source>
        <strain evidence="1 2">LMG 1608</strain>
    </source>
</reference>
<protein>
    <submittedName>
        <fullName evidence="1">Uncharacterized protein</fullName>
    </submittedName>
</protein>
<evidence type="ECO:0000313" key="2">
    <source>
        <dbReference type="Proteomes" id="UP000075312"/>
    </source>
</evidence>
<accession>A0A149UUH1</accession>
<dbReference type="Proteomes" id="UP000075312">
    <property type="component" value="Unassembled WGS sequence"/>
</dbReference>
<organism evidence="1 2">
    <name type="scientific">Acetobacter cerevisiae</name>
    <dbReference type="NCBI Taxonomy" id="178900"/>
    <lineage>
        <taxon>Bacteria</taxon>
        <taxon>Pseudomonadati</taxon>
        <taxon>Pseudomonadota</taxon>
        <taxon>Alphaproteobacteria</taxon>
        <taxon>Acetobacterales</taxon>
        <taxon>Acetobacteraceae</taxon>
        <taxon>Acetobacter</taxon>
    </lineage>
</organism>
<dbReference type="PATRIC" id="fig|178900.6.peg.1376"/>
<gene>
    <name evidence="1" type="ORF">AD952_08730</name>
</gene>
<evidence type="ECO:0000313" key="1">
    <source>
        <dbReference type="EMBL" id="KXV71494.1"/>
    </source>
</evidence>